<dbReference type="AlphaFoldDB" id="A0A2K9NI94"/>
<comment type="similarity">
    <text evidence="1 4">Belongs to the glycosyl hydrolase 28 family.</text>
</comment>
<dbReference type="EMBL" id="CP025612">
    <property type="protein sequence ID" value="AUN32799.1"/>
    <property type="molecule type" value="Genomic_DNA"/>
</dbReference>
<evidence type="ECO:0000313" key="5">
    <source>
        <dbReference type="EMBL" id="AUN32799.1"/>
    </source>
</evidence>
<proteinExistence type="inferred from homology"/>
<sequence length="493" mass="53458">MTDVLVTRRHLLSGAAAVGLTLSVPDGAHAAATFPAARASAIVRRIRAPRIPQRIFAVKDHGGHGDGVTDDSAAIARAVEECAKAGGGRIILPPGICLSGPIRLHSNMELHVPVGTRLKFLTDPARYLPVVPTRWEGVELMGYHPLIYAYGEQDIAVTGGGIIDGSADDLTWWPWKGPWAGRYGNTAVTERQAGDRTRLFDMAERGVPPEQRVFGAGSRLRPPLFQPYRCRNVLVEGVTITNSPFWLLHPVECTSVTFRDVTCSSHGPNNDGIDPESCTDVLIDGCTFDTGDDCIAIKAGRNADGRRIGKPCENIVIRNCHMKDGHGGIAIGSEMTGGVRNVFIHDCVMDSPHLLWALTIKTNAYRGGRVEDIYLDRIKVGTVDRTFVQIWLFYEEGDGGSFIPSVERVTVSNSTVARTGRTLLVRGRPDSPVRGLVLDQVTVDQEASPSVVIDAVDTVLNAVDIGGRRWRTADLASLPGMDSIQCDKWAVCR</sequence>
<dbReference type="InterPro" id="IPR006311">
    <property type="entry name" value="TAT_signal"/>
</dbReference>
<name>A0A2K9NI94_9PROT</name>
<dbReference type="PROSITE" id="PS00502">
    <property type="entry name" value="POLYGALACTURONASE"/>
    <property type="match status" value="1"/>
</dbReference>
<keyword evidence="2 4" id="KW-0378">Hydrolase</keyword>
<reference evidence="5 6" key="1">
    <citation type="submission" date="2017-12" db="EMBL/GenBank/DDBJ databases">
        <title>Genomes of bacteria within cyanobacterial aggregates.</title>
        <authorList>
            <person name="Cai H."/>
        </authorList>
    </citation>
    <scope>NUCLEOTIDE SEQUENCE [LARGE SCALE GENOMIC DNA]</scope>
    <source>
        <strain evidence="5 6">TH16</strain>
    </source>
</reference>
<dbReference type="InterPro" id="IPR011050">
    <property type="entry name" value="Pectin_lyase_fold/virulence"/>
</dbReference>
<evidence type="ECO:0000256" key="3">
    <source>
        <dbReference type="ARBA" id="ARBA00023295"/>
    </source>
</evidence>
<evidence type="ECO:0000256" key="4">
    <source>
        <dbReference type="RuleBase" id="RU361169"/>
    </source>
</evidence>
<dbReference type="OrthoDB" id="5461292at2"/>
<protein>
    <submittedName>
        <fullName evidence="5">Glycoside hydrolase</fullName>
    </submittedName>
</protein>
<dbReference type="RefSeq" id="WP_102114331.1">
    <property type="nucleotide sequence ID" value="NZ_BMGN01000023.1"/>
</dbReference>
<dbReference type="InterPro" id="IPR012334">
    <property type="entry name" value="Pectin_lyas_fold"/>
</dbReference>
<evidence type="ECO:0000256" key="1">
    <source>
        <dbReference type="ARBA" id="ARBA00008834"/>
    </source>
</evidence>
<dbReference type="GO" id="GO:0005975">
    <property type="term" value="P:carbohydrate metabolic process"/>
    <property type="evidence" value="ECO:0007669"/>
    <property type="project" value="InterPro"/>
</dbReference>
<dbReference type="KEGG" id="ncb:C0V82_21095"/>
<dbReference type="PANTHER" id="PTHR31339:SF9">
    <property type="entry name" value="PLASMIN AND FIBRONECTIN-BINDING PROTEIN A"/>
    <property type="match status" value="1"/>
</dbReference>
<organism evidence="5 6">
    <name type="scientific">Niveispirillum cyanobacteriorum</name>
    <dbReference type="NCBI Taxonomy" id="1612173"/>
    <lineage>
        <taxon>Bacteria</taxon>
        <taxon>Pseudomonadati</taxon>
        <taxon>Pseudomonadota</taxon>
        <taxon>Alphaproteobacteria</taxon>
        <taxon>Rhodospirillales</taxon>
        <taxon>Azospirillaceae</taxon>
        <taxon>Niveispirillum</taxon>
    </lineage>
</organism>
<dbReference type="PANTHER" id="PTHR31339">
    <property type="entry name" value="PECTIN LYASE-RELATED"/>
    <property type="match status" value="1"/>
</dbReference>
<gene>
    <name evidence="5" type="ORF">C0V82_21095</name>
</gene>
<dbReference type="InterPro" id="IPR051801">
    <property type="entry name" value="GH28_Enzymes"/>
</dbReference>
<keyword evidence="6" id="KW-1185">Reference proteome</keyword>
<keyword evidence="3 4" id="KW-0326">Glycosidase</keyword>
<dbReference type="InterPro" id="IPR006626">
    <property type="entry name" value="PbH1"/>
</dbReference>
<dbReference type="InterPro" id="IPR000743">
    <property type="entry name" value="Glyco_hydro_28"/>
</dbReference>
<dbReference type="SMART" id="SM00710">
    <property type="entry name" value="PbH1"/>
    <property type="match status" value="4"/>
</dbReference>
<dbReference type="SUPFAM" id="SSF51126">
    <property type="entry name" value="Pectin lyase-like"/>
    <property type="match status" value="1"/>
</dbReference>
<dbReference type="Gene3D" id="2.160.20.10">
    <property type="entry name" value="Single-stranded right-handed beta-helix, Pectin lyase-like"/>
    <property type="match status" value="1"/>
</dbReference>
<evidence type="ECO:0000313" key="6">
    <source>
        <dbReference type="Proteomes" id="UP000234752"/>
    </source>
</evidence>
<dbReference type="Pfam" id="PF00295">
    <property type="entry name" value="Glyco_hydro_28"/>
    <property type="match status" value="1"/>
</dbReference>
<accession>A0A2K9NI94</accession>
<dbReference type="GO" id="GO:0004650">
    <property type="term" value="F:polygalacturonase activity"/>
    <property type="evidence" value="ECO:0007669"/>
    <property type="project" value="InterPro"/>
</dbReference>
<dbReference type="Proteomes" id="UP000234752">
    <property type="component" value="Chromosome eg_2"/>
</dbReference>
<dbReference type="PROSITE" id="PS51318">
    <property type="entry name" value="TAT"/>
    <property type="match status" value="1"/>
</dbReference>
<evidence type="ECO:0000256" key="2">
    <source>
        <dbReference type="ARBA" id="ARBA00022801"/>
    </source>
</evidence>